<proteinExistence type="predicted"/>
<evidence type="ECO:0000313" key="1">
    <source>
        <dbReference type="EMBL" id="PBK83625.1"/>
    </source>
</evidence>
<keyword evidence="2" id="KW-1185">Reference proteome</keyword>
<dbReference type="EMBL" id="KZ293705">
    <property type="protein sequence ID" value="PBK83625.1"/>
    <property type="molecule type" value="Genomic_DNA"/>
</dbReference>
<dbReference type="Proteomes" id="UP000217790">
    <property type="component" value="Unassembled WGS sequence"/>
</dbReference>
<dbReference type="OrthoDB" id="2989941at2759"/>
<protein>
    <submittedName>
        <fullName evidence="1">Uncharacterized protein</fullName>
    </submittedName>
</protein>
<dbReference type="InParanoid" id="A0A2H3CKR6"/>
<name>A0A2H3CKR6_ARMGA</name>
<gene>
    <name evidence="1" type="ORF">ARMGADRAFT_1037791</name>
</gene>
<dbReference type="STRING" id="47427.A0A2H3CKR6"/>
<evidence type="ECO:0000313" key="2">
    <source>
        <dbReference type="Proteomes" id="UP000217790"/>
    </source>
</evidence>
<organism evidence="1 2">
    <name type="scientific">Armillaria gallica</name>
    <name type="common">Bulbous honey fungus</name>
    <name type="synonym">Armillaria bulbosa</name>
    <dbReference type="NCBI Taxonomy" id="47427"/>
    <lineage>
        <taxon>Eukaryota</taxon>
        <taxon>Fungi</taxon>
        <taxon>Dikarya</taxon>
        <taxon>Basidiomycota</taxon>
        <taxon>Agaricomycotina</taxon>
        <taxon>Agaricomycetes</taxon>
        <taxon>Agaricomycetidae</taxon>
        <taxon>Agaricales</taxon>
        <taxon>Marasmiineae</taxon>
        <taxon>Physalacriaceae</taxon>
        <taxon>Armillaria</taxon>
    </lineage>
</organism>
<reference evidence="2" key="1">
    <citation type="journal article" date="2017" name="Nat. Ecol. Evol.">
        <title>Genome expansion and lineage-specific genetic innovations in the forest pathogenic fungi Armillaria.</title>
        <authorList>
            <person name="Sipos G."/>
            <person name="Prasanna A.N."/>
            <person name="Walter M.C."/>
            <person name="O'Connor E."/>
            <person name="Balint B."/>
            <person name="Krizsan K."/>
            <person name="Kiss B."/>
            <person name="Hess J."/>
            <person name="Varga T."/>
            <person name="Slot J."/>
            <person name="Riley R."/>
            <person name="Boka B."/>
            <person name="Rigling D."/>
            <person name="Barry K."/>
            <person name="Lee J."/>
            <person name="Mihaltcheva S."/>
            <person name="LaButti K."/>
            <person name="Lipzen A."/>
            <person name="Waldron R."/>
            <person name="Moloney N.M."/>
            <person name="Sperisen C."/>
            <person name="Kredics L."/>
            <person name="Vagvoelgyi C."/>
            <person name="Patrignani A."/>
            <person name="Fitzpatrick D."/>
            <person name="Nagy I."/>
            <person name="Doyle S."/>
            <person name="Anderson J.B."/>
            <person name="Grigoriev I.V."/>
            <person name="Gueldener U."/>
            <person name="Muensterkoetter M."/>
            <person name="Nagy L.G."/>
        </authorList>
    </citation>
    <scope>NUCLEOTIDE SEQUENCE [LARGE SCALE GENOMIC DNA]</scope>
    <source>
        <strain evidence="2">Ar21-2</strain>
    </source>
</reference>
<dbReference type="AlphaFoldDB" id="A0A2H3CKR6"/>
<accession>A0A2H3CKR6</accession>
<sequence length="625" mass="70878">MRRIMEDHFSDEVFPDENTLKMLPANLMYLHVDIIALVGEKSSTLGVHPRVIRWLSSLDTHVPLTTLELKLFTNDIRTVLYWFVISGIDTFVGSAFVDLSKMPHLKHFHIMTSELHLHELLNVVRMIHSRDFEDVNICVALTSFEHTFTGLKSWDAAYVAEELQAITVINLSILVKELQPRAAVHNFYNGLVTAQASNMQNDGFMHVFWFKDGGFLARAGIIDFIATVTRWMNIDLKSSLHGPCHQQTKLILFHIYHPTFCCLLHDENISLELNTFICTPTDIAVTRSPFLFNVVGYMVKKVGEYTLVAQIPSAQLGIVWTGADPLLNIRGTRAIIGFIQWVPSRHPAQRSDASCRNCTQCISFIRVSIPLDYVLSEFKQPFIPDCLHQNIGTMSIFSSHSFIIIMSNGRFPLELIQHIVRDAAQNAKTLCMLHTTWVPLIRPLIFDILVTDSQCDILTWQDLFTSAPNIPDHVRHIMLAPERMTPGDPVVVEDFLHCFPQVWSLALLSFELDYSVLIPSPLSTICSLILYNCLLDNILPDLKYAFPHLTVLHIIDFVAGNLHSHIAAEQADKFMPNAMAFLFVETHSTETIDMCIEAMAADPWFQGVHDIEIQGSNMVLEHFCS</sequence>